<dbReference type="GO" id="GO:0003676">
    <property type="term" value="F:nucleic acid binding"/>
    <property type="evidence" value="ECO:0007669"/>
    <property type="project" value="InterPro"/>
</dbReference>
<protein>
    <recommendedName>
        <fullName evidence="1">3'-5' exonuclease domain-containing protein</fullName>
    </recommendedName>
</protein>
<dbReference type="InterPro" id="IPR012337">
    <property type="entry name" value="RNaseH-like_sf"/>
</dbReference>
<gene>
    <name evidence="2" type="ORF">V1264_001734</name>
</gene>
<dbReference type="InterPro" id="IPR036397">
    <property type="entry name" value="RNaseH_sf"/>
</dbReference>
<keyword evidence="3" id="KW-1185">Reference proteome</keyword>
<dbReference type="SUPFAM" id="SSF53098">
    <property type="entry name" value="Ribonuclease H-like"/>
    <property type="match status" value="1"/>
</dbReference>
<dbReference type="EMBL" id="JBAMIC010000001">
    <property type="protein sequence ID" value="KAK7115964.1"/>
    <property type="molecule type" value="Genomic_DNA"/>
</dbReference>
<accession>A0AAN9C294</accession>
<reference evidence="2 3" key="1">
    <citation type="submission" date="2024-02" db="EMBL/GenBank/DDBJ databases">
        <title>Chromosome-scale genome assembly of the rough periwinkle Littorina saxatilis.</title>
        <authorList>
            <person name="De Jode A."/>
            <person name="Faria R."/>
            <person name="Formenti G."/>
            <person name="Sims Y."/>
            <person name="Smith T.P."/>
            <person name="Tracey A."/>
            <person name="Wood J.M.D."/>
            <person name="Zagrodzka Z.B."/>
            <person name="Johannesson K."/>
            <person name="Butlin R.K."/>
            <person name="Leder E.H."/>
        </authorList>
    </citation>
    <scope>NUCLEOTIDE SEQUENCE [LARGE SCALE GENOMIC DNA]</scope>
    <source>
        <strain evidence="2">Snail1</strain>
        <tissue evidence="2">Muscle</tissue>
    </source>
</reference>
<dbReference type="GO" id="GO:0006139">
    <property type="term" value="P:nucleobase-containing compound metabolic process"/>
    <property type="evidence" value="ECO:0007669"/>
    <property type="project" value="InterPro"/>
</dbReference>
<feature type="domain" description="3'-5' exonuclease" evidence="1">
    <location>
        <begin position="39"/>
        <end position="184"/>
    </location>
</feature>
<dbReference type="AlphaFoldDB" id="A0AAN9C294"/>
<organism evidence="2 3">
    <name type="scientific">Littorina saxatilis</name>
    <dbReference type="NCBI Taxonomy" id="31220"/>
    <lineage>
        <taxon>Eukaryota</taxon>
        <taxon>Metazoa</taxon>
        <taxon>Spiralia</taxon>
        <taxon>Lophotrochozoa</taxon>
        <taxon>Mollusca</taxon>
        <taxon>Gastropoda</taxon>
        <taxon>Caenogastropoda</taxon>
        <taxon>Littorinimorpha</taxon>
        <taxon>Littorinoidea</taxon>
        <taxon>Littorinidae</taxon>
        <taxon>Littorina</taxon>
    </lineage>
</organism>
<sequence>MGKIHLVTCEAGAEKVVKHIMLGEPIIGLACTGVNVGPKGQLSLVVLSNSEGDVFTFDVKKHPDIMYEGLGRLLQSVHVLKVVHGSGPVAANLHTQFGINLQNIFDTQVAYSVVLEKQGLCPRKVTLSSLWDKCGIHQYTPSPEFQKLLAEDMHAWVRRPLTRDMLNTAASYALPLVPTLYKQLLGTIEKDCWDWFCVLNDKERLSLLHPKKSSKLRQKALNQSTAASGSQLPVIKLTMTQRALLKNTVPPAAQC</sequence>
<dbReference type="Gene3D" id="3.30.420.10">
    <property type="entry name" value="Ribonuclease H-like superfamily/Ribonuclease H"/>
    <property type="match status" value="1"/>
</dbReference>
<comment type="caution">
    <text evidence="2">The sequence shown here is derived from an EMBL/GenBank/DDBJ whole genome shotgun (WGS) entry which is preliminary data.</text>
</comment>
<dbReference type="Proteomes" id="UP001374579">
    <property type="component" value="Unassembled WGS sequence"/>
</dbReference>
<proteinExistence type="predicted"/>
<dbReference type="Pfam" id="PF01612">
    <property type="entry name" value="DNA_pol_A_exo1"/>
    <property type="match status" value="1"/>
</dbReference>
<dbReference type="PANTHER" id="PTHR46814">
    <property type="entry name" value="EGALITARIAN, ISOFORM B"/>
    <property type="match status" value="1"/>
</dbReference>
<evidence type="ECO:0000313" key="3">
    <source>
        <dbReference type="Proteomes" id="UP001374579"/>
    </source>
</evidence>
<evidence type="ECO:0000259" key="1">
    <source>
        <dbReference type="Pfam" id="PF01612"/>
    </source>
</evidence>
<dbReference type="PANTHER" id="PTHR46814:SF1">
    <property type="entry name" value="EGALITARIAN, ISOFORM B"/>
    <property type="match status" value="1"/>
</dbReference>
<name>A0AAN9C294_9CAEN</name>
<evidence type="ECO:0000313" key="2">
    <source>
        <dbReference type="EMBL" id="KAK7115964.1"/>
    </source>
</evidence>
<dbReference type="GO" id="GO:0008408">
    <property type="term" value="F:3'-5' exonuclease activity"/>
    <property type="evidence" value="ECO:0007669"/>
    <property type="project" value="InterPro"/>
</dbReference>
<dbReference type="InterPro" id="IPR002562">
    <property type="entry name" value="3'-5'_exonuclease_dom"/>
</dbReference>